<accession>A0AAN7BPG3</accession>
<organism evidence="2 3">
    <name type="scientific">Podospora fimiseda</name>
    <dbReference type="NCBI Taxonomy" id="252190"/>
    <lineage>
        <taxon>Eukaryota</taxon>
        <taxon>Fungi</taxon>
        <taxon>Dikarya</taxon>
        <taxon>Ascomycota</taxon>
        <taxon>Pezizomycotina</taxon>
        <taxon>Sordariomycetes</taxon>
        <taxon>Sordariomycetidae</taxon>
        <taxon>Sordariales</taxon>
        <taxon>Podosporaceae</taxon>
        <taxon>Podospora</taxon>
    </lineage>
</organism>
<dbReference type="Proteomes" id="UP001301958">
    <property type="component" value="Unassembled WGS sequence"/>
</dbReference>
<comment type="caution">
    <text evidence="2">The sequence shown here is derived from an EMBL/GenBank/DDBJ whole genome shotgun (WGS) entry which is preliminary data.</text>
</comment>
<gene>
    <name evidence="2" type="ORF">QBC38DRAFT_478159</name>
</gene>
<feature type="compositionally biased region" description="Acidic residues" evidence="1">
    <location>
        <begin position="224"/>
        <end position="240"/>
    </location>
</feature>
<dbReference type="PANTHER" id="PTHR42354:SF1">
    <property type="entry name" value="C2H2-TYPE DOMAIN-CONTAINING PROTEIN"/>
    <property type="match status" value="1"/>
</dbReference>
<name>A0AAN7BPG3_9PEZI</name>
<feature type="region of interest" description="Disordered" evidence="1">
    <location>
        <begin position="215"/>
        <end position="244"/>
    </location>
</feature>
<feature type="compositionally biased region" description="Low complexity" evidence="1">
    <location>
        <begin position="51"/>
        <end position="61"/>
    </location>
</feature>
<proteinExistence type="predicted"/>
<evidence type="ECO:0000256" key="1">
    <source>
        <dbReference type="SAM" id="MobiDB-lite"/>
    </source>
</evidence>
<feature type="region of interest" description="Disordered" evidence="1">
    <location>
        <begin position="42"/>
        <end position="61"/>
    </location>
</feature>
<dbReference type="AlphaFoldDB" id="A0AAN7BPG3"/>
<reference evidence="2" key="1">
    <citation type="journal article" date="2023" name="Mol. Phylogenet. Evol.">
        <title>Genome-scale phylogeny and comparative genomics of the fungal order Sordariales.</title>
        <authorList>
            <person name="Hensen N."/>
            <person name="Bonometti L."/>
            <person name="Westerberg I."/>
            <person name="Brannstrom I.O."/>
            <person name="Guillou S."/>
            <person name="Cros-Aarteil S."/>
            <person name="Calhoun S."/>
            <person name="Haridas S."/>
            <person name="Kuo A."/>
            <person name="Mondo S."/>
            <person name="Pangilinan J."/>
            <person name="Riley R."/>
            <person name="LaButti K."/>
            <person name="Andreopoulos B."/>
            <person name="Lipzen A."/>
            <person name="Chen C."/>
            <person name="Yan M."/>
            <person name="Daum C."/>
            <person name="Ng V."/>
            <person name="Clum A."/>
            <person name="Steindorff A."/>
            <person name="Ohm R.A."/>
            <person name="Martin F."/>
            <person name="Silar P."/>
            <person name="Natvig D.O."/>
            <person name="Lalanne C."/>
            <person name="Gautier V."/>
            <person name="Ament-Velasquez S.L."/>
            <person name="Kruys A."/>
            <person name="Hutchinson M.I."/>
            <person name="Powell A.J."/>
            <person name="Barry K."/>
            <person name="Miller A.N."/>
            <person name="Grigoriev I.V."/>
            <person name="Debuchy R."/>
            <person name="Gladieux P."/>
            <person name="Hiltunen Thoren M."/>
            <person name="Johannesson H."/>
        </authorList>
    </citation>
    <scope>NUCLEOTIDE SEQUENCE</scope>
    <source>
        <strain evidence="2">CBS 990.96</strain>
    </source>
</reference>
<reference evidence="2" key="2">
    <citation type="submission" date="2023-05" db="EMBL/GenBank/DDBJ databases">
        <authorList>
            <consortium name="Lawrence Berkeley National Laboratory"/>
            <person name="Steindorff A."/>
            <person name="Hensen N."/>
            <person name="Bonometti L."/>
            <person name="Westerberg I."/>
            <person name="Brannstrom I.O."/>
            <person name="Guillou S."/>
            <person name="Cros-Aarteil S."/>
            <person name="Calhoun S."/>
            <person name="Haridas S."/>
            <person name="Kuo A."/>
            <person name="Mondo S."/>
            <person name="Pangilinan J."/>
            <person name="Riley R."/>
            <person name="Labutti K."/>
            <person name="Andreopoulos B."/>
            <person name="Lipzen A."/>
            <person name="Chen C."/>
            <person name="Yanf M."/>
            <person name="Daum C."/>
            <person name="Ng V."/>
            <person name="Clum A."/>
            <person name="Ohm R."/>
            <person name="Martin F."/>
            <person name="Silar P."/>
            <person name="Natvig D."/>
            <person name="Lalanne C."/>
            <person name="Gautier V."/>
            <person name="Ament-Velasquez S.L."/>
            <person name="Kruys A."/>
            <person name="Hutchinson M.I."/>
            <person name="Powell A.J."/>
            <person name="Barry K."/>
            <person name="Miller A.N."/>
            <person name="Grigoriev I.V."/>
            <person name="Debuchy R."/>
            <person name="Gladieux P."/>
            <person name="Thoren M.H."/>
            <person name="Johannesson H."/>
        </authorList>
    </citation>
    <scope>NUCLEOTIDE SEQUENCE</scope>
    <source>
        <strain evidence="2">CBS 990.96</strain>
    </source>
</reference>
<evidence type="ECO:0000313" key="2">
    <source>
        <dbReference type="EMBL" id="KAK4227316.1"/>
    </source>
</evidence>
<dbReference type="EMBL" id="MU865333">
    <property type="protein sequence ID" value="KAK4227316.1"/>
    <property type="molecule type" value="Genomic_DNA"/>
</dbReference>
<sequence>MDSTEIEQQFERVEVLVDSLACACEAALNLYAEWAAKQAAENRYHGRPTRTRPNSTSTSISSVRISKFGNAATPMTKCAAITSLEMSSYRIRSTYQIGLTLIGPDFADGDVECRESLSYNLSQMMDRLYHLNEAVTVTTTPSGRRQQLQQRQQLIPLPLNDLYLCSEYIRLQSVSSLALQYRRFAAGRSIPQEIPIPRAMPKRFYWEEDEDYDDYGFPRLQPTAEEEEDEEGSDNSDNDDGVSTPRLEQKEVVEFDAQNSPELTFQGLQSQPPSPPLTPKASRSIPVINITPPPLPLSEREFFRRSSVGSSSGFESRDDIFCQVAMEMQADPTKSIPFTEDGKCEACGYELRVHGASGNGDGKLVEAGRRGSIYVLPLKDGFGMTERFLAKSHCGFDAEEGGGGGRYGCVLCAGVGGSDGTMFDGVEGLRSHLVGCHDKWQLLHERDFI</sequence>
<evidence type="ECO:0000313" key="3">
    <source>
        <dbReference type="Proteomes" id="UP001301958"/>
    </source>
</evidence>
<feature type="region of interest" description="Disordered" evidence="1">
    <location>
        <begin position="264"/>
        <end position="287"/>
    </location>
</feature>
<keyword evidence="3" id="KW-1185">Reference proteome</keyword>
<dbReference type="PANTHER" id="PTHR42354">
    <property type="entry name" value="C2H2-TYPE DOMAIN-CONTAINING PROTEIN"/>
    <property type="match status" value="1"/>
</dbReference>
<protein>
    <submittedName>
        <fullName evidence="2">Uncharacterized protein</fullName>
    </submittedName>
</protein>